<organism evidence="2 3">
    <name type="scientific">Pristionchus mayeri</name>
    <dbReference type="NCBI Taxonomy" id="1317129"/>
    <lineage>
        <taxon>Eukaryota</taxon>
        <taxon>Metazoa</taxon>
        <taxon>Ecdysozoa</taxon>
        <taxon>Nematoda</taxon>
        <taxon>Chromadorea</taxon>
        <taxon>Rhabditida</taxon>
        <taxon>Rhabditina</taxon>
        <taxon>Diplogasteromorpha</taxon>
        <taxon>Diplogasteroidea</taxon>
        <taxon>Neodiplogasteridae</taxon>
        <taxon>Pristionchus</taxon>
    </lineage>
</organism>
<dbReference type="EMBL" id="BTRK01000001">
    <property type="protein sequence ID" value="GMR32976.1"/>
    <property type="molecule type" value="Genomic_DNA"/>
</dbReference>
<protein>
    <submittedName>
        <fullName evidence="2">Uncharacterized protein</fullName>
    </submittedName>
</protein>
<sequence>ALFGMAEKMEKATTVSHCTASSSHSSDASSHLIENALIESSINRPSPKPRTIFFTLEEKLSWQSWELDWL</sequence>
<reference evidence="2" key="2">
    <citation type="submission" date="2023-06" db="EMBL/GenBank/DDBJ databases">
        <title>Genome assembly of Pristionchus species.</title>
        <authorList>
            <person name="Yoshida K."/>
            <person name="Sommer R.J."/>
        </authorList>
    </citation>
    <scope>NUCLEOTIDE SEQUENCE</scope>
    <source>
        <strain evidence="2 3">RS5460</strain>
    </source>
</reference>
<evidence type="ECO:0000313" key="1">
    <source>
        <dbReference type="EMBL" id="GMR32971.1"/>
    </source>
</evidence>
<dbReference type="AlphaFoldDB" id="A0AAN5C994"/>
<proteinExistence type="predicted"/>
<dbReference type="Proteomes" id="UP001328107">
    <property type="component" value="Unassembled WGS sequence"/>
</dbReference>
<accession>A0AAN5C994</accession>
<keyword evidence="3" id="KW-1185">Reference proteome</keyword>
<gene>
    <name evidence="1" type="ORF">PMAYCL1PPCAC_03166</name>
    <name evidence="2" type="ORF">PMAYCL1PPCAC_03171</name>
</gene>
<evidence type="ECO:0000313" key="3">
    <source>
        <dbReference type="Proteomes" id="UP001328107"/>
    </source>
</evidence>
<comment type="caution">
    <text evidence="2">The sequence shown here is derived from an EMBL/GenBank/DDBJ whole genome shotgun (WGS) entry which is preliminary data.</text>
</comment>
<feature type="non-terminal residue" evidence="2">
    <location>
        <position position="1"/>
    </location>
</feature>
<reference evidence="3" key="1">
    <citation type="submission" date="2022-10" db="EMBL/GenBank/DDBJ databases">
        <title>Genome assembly of Pristionchus species.</title>
        <authorList>
            <person name="Yoshida K."/>
            <person name="Sommer R.J."/>
        </authorList>
    </citation>
    <scope>NUCLEOTIDE SEQUENCE [LARGE SCALE GENOMIC DNA]</scope>
    <source>
        <strain evidence="3">RS5460</strain>
    </source>
</reference>
<evidence type="ECO:0000313" key="2">
    <source>
        <dbReference type="EMBL" id="GMR32976.1"/>
    </source>
</evidence>
<feature type="non-terminal residue" evidence="2">
    <location>
        <position position="70"/>
    </location>
</feature>
<dbReference type="EMBL" id="BTRK01000001">
    <property type="protein sequence ID" value="GMR32971.1"/>
    <property type="molecule type" value="Genomic_DNA"/>
</dbReference>
<name>A0AAN5C994_9BILA</name>